<evidence type="ECO:0000256" key="3">
    <source>
        <dbReference type="ARBA" id="ARBA00023002"/>
    </source>
</evidence>
<dbReference type="PANTHER" id="PTHR43827">
    <property type="entry name" value="2,5-DIKETO-D-GLUCONIC ACID REDUCTASE"/>
    <property type="match status" value="1"/>
</dbReference>
<keyword evidence="2" id="KW-0521">NADP</keyword>
<evidence type="ECO:0000256" key="5">
    <source>
        <dbReference type="PIRSR" id="PIRSR000097-2"/>
    </source>
</evidence>
<dbReference type="EMBL" id="PVUE01000032">
    <property type="protein sequence ID" value="PRZ29707.1"/>
    <property type="molecule type" value="Genomic_DNA"/>
</dbReference>
<evidence type="ECO:0000256" key="4">
    <source>
        <dbReference type="PIRSR" id="PIRSR000097-1"/>
    </source>
</evidence>
<dbReference type="SUPFAM" id="SSF51430">
    <property type="entry name" value="NAD(P)-linked oxidoreductase"/>
    <property type="match status" value="1"/>
</dbReference>
<reference evidence="8 9" key="1">
    <citation type="submission" date="2018-03" db="EMBL/GenBank/DDBJ databases">
        <title>Genomic Encyclopedia of Archaeal and Bacterial Type Strains, Phase II (KMG-II): from individual species to whole genera.</title>
        <authorList>
            <person name="Goeker M."/>
        </authorList>
    </citation>
    <scope>NUCLEOTIDE SEQUENCE [LARGE SCALE GENOMIC DNA]</scope>
    <source>
        <strain evidence="8 9">DSM 100065</strain>
    </source>
</reference>
<evidence type="ECO:0000256" key="6">
    <source>
        <dbReference type="PIRSR" id="PIRSR000097-3"/>
    </source>
</evidence>
<feature type="domain" description="NADP-dependent oxidoreductase" evidence="7">
    <location>
        <begin position="31"/>
        <end position="267"/>
    </location>
</feature>
<protein>
    <submittedName>
        <fullName evidence="8">Diketogulonate reductase-like aldo/keto reductase</fullName>
    </submittedName>
</protein>
<dbReference type="GO" id="GO:0016616">
    <property type="term" value="F:oxidoreductase activity, acting on the CH-OH group of donors, NAD or NADP as acceptor"/>
    <property type="evidence" value="ECO:0007669"/>
    <property type="project" value="UniProtKB-ARBA"/>
</dbReference>
<evidence type="ECO:0000259" key="7">
    <source>
        <dbReference type="Pfam" id="PF00248"/>
    </source>
</evidence>
<evidence type="ECO:0000313" key="9">
    <source>
        <dbReference type="Proteomes" id="UP000237752"/>
    </source>
</evidence>
<dbReference type="Proteomes" id="UP000237752">
    <property type="component" value="Unassembled WGS sequence"/>
</dbReference>
<keyword evidence="3" id="KW-0560">Oxidoreductase</keyword>
<dbReference type="InterPro" id="IPR036812">
    <property type="entry name" value="NAD(P)_OxRdtase_dom_sf"/>
</dbReference>
<dbReference type="Pfam" id="PF00248">
    <property type="entry name" value="Aldo_ket_red"/>
    <property type="match status" value="1"/>
</dbReference>
<comment type="caution">
    <text evidence="8">The sequence shown here is derived from an EMBL/GenBank/DDBJ whole genome shotgun (WGS) entry which is preliminary data.</text>
</comment>
<sequence length="284" mass="30851">MTSDRPGPASVPAIDLGGGVRIPQLGFGVFQIPAQDTKSAVLTAIESGYRHIDTAAMYENEDAVGAAIRESGLAREEVFVTTKCNNPDQGYEPALRGFEASAAELDLDYVDLYLIHWPLPLHNQYIETWRAFEKLQSDGRVRAIGVSNFQVAHLDRVIDETGVVPAVNQIELHPLMQQPALRAANAQRGIVTEAWSPLARGGDLLSDPVLTKIAAKHGKTAAQVILRWHLDLGNIVIPRSVTPSRVAENFDIFDFALDNDDLDAIGGLDRGARIGPDPDVFNGN</sequence>
<dbReference type="InterPro" id="IPR018170">
    <property type="entry name" value="Aldo/ket_reductase_CS"/>
</dbReference>
<dbReference type="PIRSF" id="PIRSF000097">
    <property type="entry name" value="AKR"/>
    <property type="match status" value="1"/>
</dbReference>
<feature type="active site" description="Proton donor" evidence="4">
    <location>
        <position position="58"/>
    </location>
</feature>
<keyword evidence="9" id="KW-1185">Reference proteome</keyword>
<comment type="similarity">
    <text evidence="1">Belongs to the aldo/keto reductase family.</text>
</comment>
<feature type="binding site" evidence="5">
    <location>
        <position position="116"/>
    </location>
    <ligand>
        <name>substrate</name>
    </ligand>
</feature>
<evidence type="ECO:0000256" key="1">
    <source>
        <dbReference type="ARBA" id="ARBA00007905"/>
    </source>
</evidence>
<dbReference type="RefSeq" id="WP_106351143.1">
    <property type="nucleotide sequence ID" value="NZ_PVUE01000032.1"/>
</dbReference>
<organism evidence="8 9">
    <name type="scientific">Antricoccus suffuscus</name>
    <dbReference type="NCBI Taxonomy" id="1629062"/>
    <lineage>
        <taxon>Bacteria</taxon>
        <taxon>Bacillati</taxon>
        <taxon>Actinomycetota</taxon>
        <taxon>Actinomycetes</taxon>
        <taxon>Geodermatophilales</taxon>
        <taxon>Antricoccaceae</taxon>
        <taxon>Antricoccus</taxon>
    </lineage>
</organism>
<dbReference type="InterPro" id="IPR023210">
    <property type="entry name" value="NADP_OxRdtase_dom"/>
</dbReference>
<dbReference type="AlphaFoldDB" id="A0A2T0Z028"/>
<name>A0A2T0Z028_9ACTN</name>
<proteinExistence type="inferred from homology"/>
<evidence type="ECO:0000256" key="2">
    <source>
        <dbReference type="ARBA" id="ARBA00022857"/>
    </source>
</evidence>
<dbReference type="PANTHER" id="PTHR43827:SF3">
    <property type="entry name" value="NADP-DEPENDENT OXIDOREDUCTASE DOMAIN-CONTAINING PROTEIN"/>
    <property type="match status" value="1"/>
</dbReference>
<dbReference type="FunFam" id="3.20.20.100:FF:000015">
    <property type="entry name" value="Oxidoreductase, aldo/keto reductase family"/>
    <property type="match status" value="1"/>
</dbReference>
<dbReference type="InterPro" id="IPR020471">
    <property type="entry name" value="AKR"/>
</dbReference>
<dbReference type="OrthoDB" id="9804790at2"/>
<dbReference type="PROSITE" id="PS00798">
    <property type="entry name" value="ALDOKETO_REDUCTASE_1"/>
    <property type="match status" value="1"/>
</dbReference>
<dbReference type="Gene3D" id="3.20.20.100">
    <property type="entry name" value="NADP-dependent oxidoreductase domain"/>
    <property type="match status" value="1"/>
</dbReference>
<gene>
    <name evidence="8" type="ORF">CLV47_13216</name>
</gene>
<evidence type="ECO:0000313" key="8">
    <source>
        <dbReference type="EMBL" id="PRZ29707.1"/>
    </source>
</evidence>
<feature type="site" description="Lowers pKa of active site Tyr" evidence="6">
    <location>
        <position position="83"/>
    </location>
</feature>
<dbReference type="PRINTS" id="PR00069">
    <property type="entry name" value="ALDKETRDTASE"/>
</dbReference>
<accession>A0A2T0Z028</accession>
<dbReference type="PROSITE" id="PS00062">
    <property type="entry name" value="ALDOKETO_REDUCTASE_2"/>
    <property type="match status" value="1"/>
</dbReference>